<name>A8MJH0_ALKOO</name>
<dbReference type="Proteomes" id="UP000000269">
    <property type="component" value="Chromosome"/>
</dbReference>
<feature type="transmembrane region" description="Helical" evidence="1">
    <location>
        <begin position="377"/>
        <end position="398"/>
    </location>
</feature>
<feature type="transmembrane region" description="Helical" evidence="1">
    <location>
        <begin position="282"/>
        <end position="307"/>
    </location>
</feature>
<feature type="transmembrane region" description="Helical" evidence="1">
    <location>
        <begin position="144"/>
        <end position="163"/>
    </location>
</feature>
<feature type="transmembrane region" description="Helical" evidence="1">
    <location>
        <begin position="203"/>
        <end position="221"/>
    </location>
</feature>
<feature type="transmembrane region" description="Helical" evidence="1">
    <location>
        <begin position="27"/>
        <end position="47"/>
    </location>
</feature>
<keyword evidence="1" id="KW-0812">Transmembrane</keyword>
<dbReference type="STRING" id="350688.Clos_2420"/>
<protein>
    <recommendedName>
        <fullName evidence="4">DUF1576 domain-containing protein</fullName>
    </recommendedName>
</protein>
<evidence type="ECO:0000313" key="2">
    <source>
        <dbReference type="EMBL" id="ABW19952.1"/>
    </source>
</evidence>
<dbReference type="eggNOG" id="ENOG502Z7MK">
    <property type="taxonomic scope" value="Bacteria"/>
</dbReference>
<accession>A8MJH0</accession>
<dbReference type="HOGENOM" id="CLU_031185_0_0_9"/>
<feature type="transmembrane region" description="Helical" evidence="1">
    <location>
        <begin position="103"/>
        <end position="132"/>
    </location>
</feature>
<feature type="transmembrane region" description="Helical" evidence="1">
    <location>
        <begin position="405"/>
        <end position="426"/>
    </location>
</feature>
<evidence type="ECO:0008006" key="4">
    <source>
        <dbReference type="Google" id="ProtNLM"/>
    </source>
</evidence>
<evidence type="ECO:0000313" key="3">
    <source>
        <dbReference type="Proteomes" id="UP000000269"/>
    </source>
</evidence>
<dbReference type="RefSeq" id="WP_012160259.1">
    <property type="nucleotide sequence ID" value="NC_009922.1"/>
</dbReference>
<keyword evidence="1" id="KW-0472">Membrane</keyword>
<dbReference type="OrthoDB" id="9776502at2"/>
<keyword evidence="3" id="KW-1185">Reference proteome</keyword>
<organism evidence="2 3">
    <name type="scientific">Alkaliphilus oremlandii (strain OhILAs)</name>
    <name type="common">Clostridium oremlandii (strain OhILAs)</name>
    <dbReference type="NCBI Taxonomy" id="350688"/>
    <lineage>
        <taxon>Bacteria</taxon>
        <taxon>Bacillati</taxon>
        <taxon>Bacillota</taxon>
        <taxon>Clostridia</taxon>
        <taxon>Peptostreptococcales</taxon>
        <taxon>Natronincolaceae</taxon>
        <taxon>Alkaliphilus</taxon>
    </lineage>
</organism>
<dbReference type="Pfam" id="PF07613">
    <property type="entry name" value="DUF1576"/>
    <property type="match status" value="2"/>
</dbReference>
<proteinExistence type="predicted"/>
<dbReference type="EMBL" id="CP000853">
    <property type="protein sequence ID" value="ABW19952.1"/>
    <property type="molecule type" value="Genomic_DNA"/>
</dbReference>
<feature type="transmembrane region" description="Helical" evidence="1">
    <location>
        <begin position="337"/>
        <end position="357"/>
    </location>
</feature>
<keyword evidence="1" id="KW-1133">Transmembrane helix</keyword>
<gene>
    <name evidence="2" type="ordered locus">Clos_2420</name>
</gene>
<evidence type="ECO:0000256" key="1">
    <source>
        <dbReference type="SAM" id="Phobius"/>
    </source>
</evidence>
<feature type="transmembrane region" description="Helical" evidence="1">
    <location>
        <begin position="169"/>
        <end position="191"/>
    </location>
</feature>
<sequence>MYSIASSKKMERFRAEDGTYTTNTVKYSIILFYAIFLIITSLYFNSIEEIIEGLIKINMAPSILVTDYIAVGNIGATLVNAGLLMVISLIVAKINNADMNGPIVAAVVTVGAFAFLGKNLYNIWAIFLGVYLYATIKKEKFSKFITVALFGTALGPMVSQITFGIELPLMYGIVLGNLFGIVAGFIMPSLASHFSKFHHGFNLYNMGFTAGITGTLLMSLLRAYGKNHETVAILSEGNNLIFTIYFSIMFLSMIGIGYLLNNKSFSGYRILMGRSGRAGTDFIALDGFGISMVNMGLIGFLSMAYVLLVRGQLNGPNIGGVLTIVAFGAMGKHPKNIIPIFLGVFIASATQIWNVNATGPMLAALFGTTLAPIAGEYGWKVGIIAGFMHMIMVMNTGYLHGGMNLYNNGFAGGIVAAILVTFVNALKKEEI</sequence>
<dbReference type="KEGG" id="aoe:Clos_2420"/>
<feature type="transmembrane region" description="Helical" evidence="1">
    <location>
        <begin position="241"/>
        <end position="261"/>
    </location>
</feature>
<dbReference type="InterPro" id="IPR011470">
    <property type="entry name" value="DUF1576"/>
</dbReference>
<dbReference type="AlphaFoldDB" id="A8MJH0"/>
<reference evidence="3" key="1">
    <citation type="submission" date="2007-10" db="EMBL/GenBank/DDBJ databases">
        <title>Complete genome of Alkaliphilus oremlandii OhILAs.</title>
        <authorList>
            <person name="Copeland A."/>
            <person name="Lucas S."/>
            <person name="Lapidus A."/>
            <person name="Barry K."/>
            <person name="Detter J.C."/>
            <person name="Glavina del Rio T."/>
            <person name="Hammon N."/>
            <person name="Israni S."/>
            <person name="Dalin E."/>
            <person name="Tice H."/>
            <person name="Pitluck S."/>
            <person name="Chain P."/>
            <person name="Malfatti S."/>
            <person name="Shin M."/>
            <person name="Vergez L."/>
            <person name="Schmutz J."/>
            <person name="Larimer F."/>
            <person name="Land M."/>
            <person name="Hauser L."/>
            <person name="Kyrpides N."/>
            <person name="Mikhailova N."/>
            <person name="Stolz J.F."/>
            <person name="Dawson A."/>
            <person name="Fisher E."/>
            <person name="Crable B."/>
            <person name="Perera E."/>
            <person name="Lisak J."/>
            <person name="Ranganathan M."/>
            <person name="Basu P."/>
            <person name="Richardson P."/>
        </authorList>
    </citation>
    <scope>NUCLEOTIDE SEQUENCE [LARGE SCALE GENOMIC DNA]</scope>
    <source>
        <strain evidence="3">OhILAs</strain>
    </source>
</reference>
<feature type="transmembrane region" description="Helical" evidence="1">
    <location>
        <begin position="68"/>
        <end position="91"/>
    </location>
</feature>